<dbReference type="SUPFAM" id="SSF52200">
    <property type="entry name" value="Toll/Interleukin receptor TIR domain"/>
    <property type="match status" value="2"/>
</dbReference>
<dbReference type="GO" id="GO:0007165">
    <property type="term" value="P:signal transduction"/>
    <property type="evidence" value="ECO:0007669"/>
    <property type="project" value="InterPro"/>
</dbReference>
<evidence type="ECO:0000256" key="6">
    <source>
        <dbReference type="ARBA" id="ARBA00023027"/>
    </source>
</evidence>
<dbReference type="SMART" id="SM00382">
    <property type="entry name" value="AAA"/>
    <property type="match status" value="1"/>
</dbReference>
<evidence type="ECO:0000256" key="2">
    <source>
        <dbReference type="ARBA" id="ARBA00022614"/>
    </source>
</evidence>
<dbReference type="InterPro" id="IPR011713">
    <property type="entry name" value="Leu-rich_rpt_3"/>
</dbReference>
<evidence type="ECO:0000256" key="4">
    <source>
        <dbReference type="ARBA" id="ARBA00022801"/>
    </source>
</evidence>
<dbReference type="InterPro" id="IPR045344">
    <property type="entry name" value="C-JID"/>
</dbReference>
<keyword evidence="6" id="KW-0520">NAD</keyword>
<keyword evidence="4" id="KW-0378">Hydrolase</keyword>
<dbReference type="InterPro" id="IPR058192">
    <property type="entry name" value="WHD_ROQ1-like"/>
</dbReference>
<dbReference type="Pfam" id="PF07725">
    <property type="entry name" value="LRR_3"/>
    <property type="match status" value="1"/>
</dbReference>
<dbReference type="Gene3D" id="3.80.10.10">
    <property type="entry name" value="Ribonuclease Inhibitor"/>
    <property type="match status" value="2"/>
</dbReference>
<feature type="compositionally biased region" description="Acidic residues" evidence="8">
    <location>
        <begin position="1179"/>
        <end position="1207"/>
    </location>
</feature>
<evidence type="ECO:0000259" key="9">
    <source>
        <dbReference type="PROSITE" id="PS50104"/>
    </source>
</evidence>
<dbReference type="Pfam" id="PF20160">
    <property type="entry name" value="C-JID"/>
    <property type="match status" value="1"/>
</dbReference>
<dbReference type="SUPFAM" id="SSF52058">
    <property type="entry name" value="L domain-like"/>
    <property type="match status" value="1"/>
</dbReference>
<dbReference type="PROSITE" id="PS50104">
    <property type="entry name" value="TIR"/>
    <property type="match status" value="1"/>
</dbReference>
<dbReference type="SUPFAM" id="SSF52540">
    <property type="entry name" value="P-loop containing nucleoside triphosphate hydrolases"/>
    <property type="match status" value="2"/>
</dbReference>
<keyword evidence="3" id="KW-0677">Repeat</keyword>
<accession>A0A397XLE9</accession>
<evidence type="ECO:0000256" key="3">
    <source>
        <dbReference type="ARBA" id="ARBA00022737"/>
    </source>
</evidence>
<dbReference type="PANTHER" id="PTHR11017">
    <property type="entry name" value="LEUCINE-RICH REPEAT-CONTAINING PROTEIN"/>
    <property type="match status" value="1"/>
</dbReference>
<dbReference type="InterPro" id="IPR027417">
    <property type="entry name" value="P-loop_NTPase"/>
</dbReference>
<dbReference type="EMBL" id="CM010637">
    <property type="protein sequence ID" value="RID41797.1"/>
    <property type="molecule type" value="Genomic_DNA"/>
</dbReference>
<evidence type="ECO:0000313" key="10">
    <source>
        <dbReference type="EMBL" id="RID41797.1"/>
    </source>
</evidence>
<dbReference type="InterPro" id="IPR035897">
    <property type="entry name" value="Toll_tir_struct_dom_sf"/>
</dbReference>
<evidence type="ECO:0000256" key="8">
    <source>
        <dbReference type="SAM" id="MobiDB-lite"/>
    </source>
</evidence>
<dbReference type="PRINTS" id="PR00364">
    <property type="entry name" value="DISEASERSIST"/>
</dbReference>
<keyword evidence="2" id="KW-0433">Leucine-rich repeat</keyword>
<sequence length="1240" mass="140736">MALVMASSSSSSSLPSTHDVFPSFCGGDVRKGFLSHLKKELLSKGIQTFNDDGIDRGQTIGPELKKAIRESRIAIVLLSPNYASSSWCLNELVEIMKDRVKEPYELEESMDDRVKEPDELEEIMEGSERNQLKVITIFYGVNPTDVRKQTGDFGEAFNITCVEKEEEVEKAWRQALEDVANIAGYDSSRWHSEADLINKIAVYLMKVLGLTPSKDFDDFVGMEKRITEIKCLLSQQSDAKVKFIGIVGPAGIGKTSTAKALYDRFSPDFAFSTFIEDIRGSKEMPSLGGSHHKYQLDWQKELLSRLFNQKDSKVGHLGVAEQRLRGKKVLIVLDEMDCLFKLEALANKPDWFGPGSVIIITTEDRKLLKAQGIKCIYNMELPDEVEAMQIFCQYAFVQKSIDYGPETRTARAFRDQYSLYIRGYKIFCQYAFDPKSLDYGPETTTASALRNQFLLDIRGSSEMSSLLGSDYKYQLDYLYEFYELAWEVTELAGRLPLALRVLGSSLRGMSRDEWISSVQRLKSSLHKGIESILMFGYNSLNDDKDRTLFLYIACSFVGFEDDRVKRLLEDCDLDVDYGLRNLEQKSLISIVTEFGYVKMHKLLQQMGREIVKKESLKEPGERQFLWDTKDISELLEDEDTGTGKKVIGIKLKDWEKEDIQISKNAFQGMKNLQFLLFGSENNVRIHEEGLSCLPDKLRLLEWHRCPLTCLPSKFSCKFLVELIMRESKLEKLWDGIKPLQRLKRMFLSDSRYLKEIPDLTNATSLEELDLHGCESLLELPSTIGYATKLKRCDLSRCIRLRELPSSMDRLINLEELDMAGCRNPKKFPNVPDSIEELFLCKTSIEEIPPWIKNLSRLRKLMMYGCKNLKKISPNISKLENLEFLDLFLDLCDSGIKNNTKLFKAVVEWGDPDLKHSWTLLSDLEVDYILPRCLPTKTKALSLCLRSDGLNTIPDCITLLSGLIELDITGCTALEALPPLPDSLLSVNAENCEYLKRIDSSFQNPNICLNFAGCYGLNRNAKKLIYTSDCKYAVLPGKEVPAHFPHQADSGSLPINLTPRPLPSSLRFKACILLSRSNIIFEDEKPSMDGGVSCHVMGKQNGSTIQYGSNEHDKLWSFDEYEEHLYIFEDSFCLNQDFPEAGEATLSELLFEFLVHDNILKVKGCGVRLLFPDSIADENKADDDDGKEDESDEAGDGDNDGVEEDIKDDVDKTQEGEESRRDDDGETRSAKRVRFSPSVGI</sequence>
<protein>
    <recommendedName>
        <fullName evidence="1">ADP-ribosyl cyclase/cyclic ADP-ribose hydrolase</fullName>
        <ecNumber evidence="1">3.2.2.6</ecNumber>
    </recommendedName>
</protein>
<proteinExistence type="predicted"/>
<dbReference type="InterPro" id="IPR042197">
    <property type="entry name" value="Apaf_helical"/>
</dbReference>
<dbReference type="Pfam" id="PF01582">
    <property type="entry name" value="TIR"/>
    <property type="match status" value="2"/>
</dbReference>
<dbReference type="Pfam" id="PF00931">
    <property type="entry name" value="NB-ARC"/>
    <property type="match status" value="1"/>
</dbReference>
<evidence type="ECO:0000256" key="7">
    <source>
        <dbReference type="ARBA" id="ARBA00047304"/>
    </source>
</evidence>
<dbReference type="Pfam" id="PF23282">
    <property type="entry name" value="WHD_ROQ1"/>
    <property type="match status" value="1"/>
</dbReference>
<dbReference type="InterPro" id="IPR002182">
    <property type="entry name" value="NB-ARC"/>
</dbReference>
<dbReference type="InterPro" id="IPR000157">
    <property type="entry name" value="TIR_dom"/>
</dbReference>
<dbReference type="InterPro" id="IPR003593">
    <property type="entry name" value="AAA+_ATPase"/>
</dbReference>
<dbReference type="EC" id="3.2.2.6" evidence="1"/>
<dbReference type="InterPro" id="IPR032675">
    <property type="entry name" value="LRR_dom_sf"/>
</dbReference>
<dbReference type="GO" id="GO:0006952">
    <property type="term" value="P:defense response"/>
    <property type="evidence" value="ECO:0007669"/>
    <property type="project" value="UniProtKB-KW"/>
</dbReference>
<reference evidence="10 11" key="1">
    <citation type="submission" date="2018-06" db="EMBL/GenBank/DDBJ databases">
        <title>WGS assembly of Brassica rapa FPsc.</title>
        <authorList>
            <person name="Bowman J."/>
            <person name="Kohchi T."/>
            <person name="Yamato K."/>
            <person name="Jenkins J."/>
            <person name="Shu S."/>
            <person name="Ishizaki K."/>
            <person name="Yamaoka S."/>
            <person name="Nishihama R."/>
            <person name="Nakamura Y."/>
            <person name="Berger F."/>
            <person name="Adam C."/>
            <person name="Aki S."/>
            <person name="Althoff F."/>
            <person name="Araki T."/>
            <person name="Arteaga-Vazquez M."/>
            <person name="Balasubrmanian S."/>
            <person name="Bauer D."/>
            <person name="Boehm C."/>
            <person name="Briginshaw L."/>
            <person name="Caballero-Perez J."/>
            <person name="Catarino B."/>
            <person name="Chen F."/>
            <person name="Chiyoda S."/>
            <person name="Chovatia M."/>
            <person name="Davies K."/>
            <person name="Delmans M."/>
            <person name="Demura T."/>
            <person name="Dierschke T."/>
            <person name="Dolan L."/>
            <person name="Dorantes-Acosta A."/>
            <person name="Eklund D."/>
            <person name="Florent S."/>
            <person name="Flores-Sandoval E."/>
            <person name="Fujiyama A."/>
            <person name="Fukuzawa H."/>
            <person name="Galik B."/>
            <person name="Grimanelli D."/>
            <person name="Grimwood J."/>
            <person name="Grossniklaus U."/>
            <person name="Hamada T."/>
            <person name="Haseloff J."/>
            <person name="Hetherington A."/>
            <person name="Higo A."/>
            <person name="Hirakawa Y."/>
            <person name="Hundley H."/>
            <person name="Ikeda Y."/>
            <person name="Inoue K."/>
            <person name="Inoue S."/>
            <person name="Ishida S."/>
            <person name="Jia Q."/>
            <person name="Kakita M."/>
            <person name="Kanazawa T."/>
            <person name="Kawai Y."/>
            <person name="Kawashima T."/>
            <person name="Kennedy M."/>
            <person name="Kinose K."/>
            <person name="Kinoshita T."/>
            <person name="Kohara Y."/>
            <person name="Koide E."/>
            <person name="Komatsu K."/>
            <person name="Kopischke S."/>
            <person name="Kubo M."/>
            <person name="Kyozuka J."/>
            <person name="Lagercrantz U."/>
            <person name="Lin S."/>
            <person name="Lindquist E."/>
            <person name="Lipzen A."/>
            <person name="Lu C."/>
            <person name="Luna E."/>
            <person name="Martienssen R."/>
            <person name="Minamino N."/>
            <person name="Mizutani M."/>
            <person name="Mizutani M."/>
            <person name="Mochizuki N."/>
            <person name="Monte I."/>
            <person name="Mosher R."/>
            <person name="Nagasaki H."/>
            <person name="Nakagami H."/>
            <person name="Naramoto S."/>
            <person name="Nishitani K."/>
            <person name="Ohtani M."/>
            <person name="Okamoto T."/>
            <person name="Okumura M."/>
            <person name="Phillips J."/>
            <person name="Pollak B."/>
            <person name="Reinders A."/>
            <person name="Roevekamp M."/>
            <person name="Sano R."/>
            <person name="Sawa S."/>
            <person name="Schmid M."/>
            <person name="Shirakawa M."/>
            <person name="Solano R."/>
            <person name="Spunde A."/>
            <person name="Suetsugu N."/>
            <person name="Sugano S."/>
            <person name="Sugiyama A."/>
            <person name="Sun R."/>
            <person name="Suzuki Y."/>
            <person name="Takenaka M."/>
            <person name="Takezawa D."/>
            <person name="Tomogane H."/>
            <person name="Tsuzuki M."/>
            <person name="Ueda T."/>
            <person name="Umeda M."/>
            <person name="Ward J."/>
            <person name="Watanabe Y."/>
            <person name="Yazaki K."/>
            <person name="Yokoyama R."/>
            <person name="Yoshitake Y."/>
            <person name="Yotsui I."/>
            <person name="Zachgo S."/>
            <person name="Schmutz J."/>
        </authorList>
    </citation>
    <scope>NUCLEOTIDE SEQUENCE [LARGE SCALE GENOMIC DNA]</scope>
    <source>
        <strain evidence="11">cv. B-3</strain>
    </source>
</reference>
<keyword evidence="5" id="KW-0611">Plant defense</keyword>
<evidence type="ECO:0000256" key="1">
    <source>
        <dbReference type="ARBA" id="ARBA00011982"/>
    </source>
</evidence>
<gene>
    <name evidence="10" type="ORF">BRARA_J01728</name>
</gene>
<dbReference type="Gene3D" id="3.40.50.10140">
    <property type="entry name" value="Toll/interleukin-1 receptor homology (TIR) domain"/>
    <property type="match status" value="2"/>
</dbReference>
<dbReference type="Gene3D" id="1.10.8.430">
    <property type="entry name" value="Helical domain of apoptotic protease-activating factors"/>
    <property type="match status" value="1"/>
</dbReference>
<dbReference type="Gene3D" id="3.40.50.300">
    <property type="entry name" value="P-loop containing nucleotide triphosphate hydrolases"/>
    <property type="match status" value="1"/>
</dbReference>
<dbReference type="SUPFAM" id="SSF46785">
    <property type="entry name" value="Winged helix' DNA-binding domain"/>
    <property type="match status" value="1"/>
</dbReference>
<feature type="region of interest" description="Disordered" evidence="8">
    <location>
        <begin position="1176"/>
        <end position="1240"/>
    </location>
</feature>
<organism evidence="10 11">
    <name type="scientific">Brassica campestris</name>
    <name type="common">Field mustard</name>
    <dbReference type="NCBI Taxonomy" id="3711"/>
    <lineage>
        <taxon>Eukaryota</taxon>
        <taxon>Viridiplantae</taxon>
        <taxon>Streptophyta</taxon>
        <taxon>Embryophyta</taxon>
        <taxon>Tracheophyta</taxon>
        <taxon>Spermatophyta</taxon>
        <taxon>Magnoliopsida</taxon>
        <taxon>eudicotyledons</taxon>
        <taxon>Gunneridae</taxon>
        <taxon>Pentapetalae</taxon>
        <taxon>rosids</taxon>
        <taxon>malvids</taxon>
        <taxon>Brassicales</taxon>
        <taxon>Brassicaceae</taxon>
        <taxon>Brassiceae</taxon>
        <taxon>Brassica</taxon>
    </lineage>
</organism>
<comment type="catalytic activity">
    <reaction evidence="7">
        <text>NAD(+) + H2O = ADP-D-ribose + nicotinamide + H(+)</text>
        <dbReference type="Rhea" id="RHEA:16301"/>
        <dbReference type="ChEBI" id="CHEBI:15377"/>
        <dbReference type="ChEBI" id="CHEBI:15378"/>
        <dbReference type="ChEBI" id="CHEBI:17154"/>
        <dbReference type="ChEBI" id="CHEBI:57540"/>
        <dbReference type="ChEBI" id="CHEBI:57967"/>
        <dbReference type="EC" id="3.2.2.6"/>
    </reaction>
    <physiologicalReaction direction="left-to-right" evidence="7">
        <dbReference type="Rhea" id="RHEA:16302"/>
    </physiologicalReaction>
</comment>
<dbReference type="AlphaFoldDB" id="A0A397XLE9"/>
<dbReference type="InterPro" id="IPR044974">
    <property type="entry name" value="Disease_R_plants"/>
</dbReference>
<dbReference type="Proteomes" id="UP000264353">
    <property type="component" value="Chromosome A10"/>
</dbReference>
<dbReference type="SMART" id="SM00255">
    <property type="entry name" value="TIR"/>
    <property type="match status" value="1"/>
</dbReference>
<dbReference type="PANTHER" id="PTHR11017:SF440">
    <property type="entry name" value="RING-TYPE E3 UBIQUITIN TRANSFERASE"/>
    <property type="match status" value="1"/>
</dbReference>
<evidence type="ECO:0000256" key="5">
    <source>
        <dbReference type="ARBA" id="ARBA00022821"/>
    </source>
</evidence>
<dbReference type="InterPro" id="IPR036390">
    <property type="entry name" value="WH_DNA-bd_sf"/>
</dbReference>
<evidence type="ECO:0000313" key="11">
    <source>
        <dbReference type="Proteomes" id="UP000264353"/>
    </source>
</evidence>
<feature type="domain" description="TIR" evidence="9">
    <location>
        <begin position="16"/>
        <end position="208"/>
    </location>
</feature>
<feature type="compositionally biased region" description="Basic and acidic residues" evidence="8">
    <location>
        <begin position="1208"/>
        <end position="1228"/>
    </location>
</feature>
<name>A0A397XLE9_BRACM</name>